<comment type="caution">
    <text evidence="2">The sequence shown here is derived from an EMBL/GenBank/DDBJ whole genome shotgun (WGS) entry which is preliminary data.</text>
</comment>
<dbReference type="InterPro" id="IPR050900">
    <property type="entry name" value="Transposase_IS3/IS150/IS904"/>
</dbReference>
<dbReference type="PANTHER" id="PTHR46889:SF7">
    <property type="entry name" value="TRANSPOSASE FOR INSERTION SEQUENCE ELEMENT IS904"/>
    <property type="match status" value="1"/>
</dbReference>
<dbReference type="AlphaFoldDB" id="A0AAW8U2A5"/>
<dbReference type="Proteomes" id="UP001256711">
    <property type="component" value="Unassembled WGS sequence"/>
</dbReference>
<dbReference type="InterPro" id="IPR001584">
    <property type="entry name" value="Integrase_cat-core"/>
</dbReference>
<dbReference type="RefSeq" id="WP_311835813.1">
    <property type="nucleotide sequence ID" value="NZ_JARQBJ010000008.1"/>
</dbReference>
<feature type="non-terminal residue" evidence="2">
    <location>
        <position position="1"/>
    </location>
</feature>
<sequence>WVTDSTYIHTLKDGWTYLSTIQDLHTKKVIGWKFGKQMTKELVIETLDHALLNQTPSENLIIHSDLGSQYTSEAYEAKLNELNIRHSFSRKGCPYDNAGIESFHASLKKEEVYPSKAYENFEAAHLALFQYIEGFYNRKRIHSSINYLTPNQMEELALQA</sequence>
<dbReference type="Pfam" id="PF00665">
    <property type="entry name" value="rve"/>
    <property type="match status" value="1"/>
</dbReference>
<evidence type="ECO:0000313" key="3">
    <source>
        <dbReference type="Proteomes" id="UP001256711"/>
    </source>
</evidence>
<dbReference type="InterPro" id="IPR012337">
    <property type="entry name" value="RNaseH-like_sf"/>
</dbReference>
<dbReference type="Pfam" id="PF13333">
    <property type="entry name" value="rve_2"/>
    <property type="match status" value="1"/>
</dbReference>
<evidence type="ECO:0000313" key="2">
    <source>
        <dbReference type="EMBL" id="MDT2811342.1"/>
    </source>
</evidence>
<accession>A0AAW8U2A5</accession>
<gene>
    <name evidence="2" type="ORF">P7H43_12720</name>
</gene>
<dbReference type="PROSITE" id="PS50994">
    <property type="entry name" value="INTEGRASE"/>
    <property type="match status" value="1"/>
</dbReference>
<organism evidence="2 3">
    <name type="scientific">Enterococcus asini</name>
    <dbReference type="NCBI Taxonomy" id="57732"/>
    <lineage>
        <taxon>Bacteria</taxon>
        <taxon>Bacillati</taxon>
        <taxon>Bacillota</taxon>
        <taxon>Bacilli</taxon>
        <taxon>Lactobacillales</taxon>
        <taxon>Enterococcaceae</taxon>
        <taxon>Enterococcus</taxon>
    </lineage>
</organism>
<dbReference type="SUPFAM" id="SSF53098">
    <property type="entry name" value="Ribonuclease H-like"/>
    <property type="match status" value="1"/>
</dbReference>
<dbReference type="NCBIfam" id="NF033516">
    <property type="entry name" value="transpos_IS3"/>
    <property type="match status" value="1"/>
</dbReference>
<evidence type="ECO:0000259" key="1">
    <source>
        <dbReference type="PROSITE" id="PS50994"/>
    </source>
</evidence>
<dbReference type="PANTHER" id="PTHR46889">
    <property type="entry name" value="TRANSPOSASE INSF FOR INSERTION SEQUENCE IS3B-RELATED"/>
    <property type="match status" value="1"/>
</dbReference>
<dbReference type="Gene3D" id="3.30.420.10">
    <property type="entry name" value="Ribonuclease H-like superfamily/Ribonuclease H"/>
    <property type="match status" value="1"/>
</dbReference>
<dbReference type="GO" id="GO:0015074">
    <property type="term" value="P:DNA integration"/>
    <property type="evidence" value="ECO:0007669"/>
    <property type="project" value="InterPro"/>
</dbReference>
<reference evidence="2" key="1">
    <citation type="submission" date="2023-03" db="EMBL/GenBank/DDBJ databases">
        <authorList>
            <person name="Shen W."/>
            <person name="Cai J."/>
        </authorList>
    </citation>
    <scope>NUCLEOTIDE SEQUENCE</scope>
    <source>
        <strain evidence="2">B226-2</strain>
    </source>
</reference>
<name>A0AAW8U2A5_9ENTE</name>
<dbReference type="EMBL" id="JARQBJ010000008">
    <property type="protein sequence ID" value="MDT2811342.1"/>
    <property type="molecule type" value="Genomic_DNA"/>
</dbReference>
<feature type="domain" description="Integrase catalytic" evidence="1">
    <location>
        <begin position="1"/>
        <end position="158"/>
    </location>
</feature>
<dbReference type="InterPro" id="IPR048020">
    <property type="entry name" value="Transpos_IS3"/>
</dbReference>
<dbReference type="GO" id="GO:0003676">
    <property type="term" value="F:nucleic acid binding"/>
    <property type="evidence" value="ECO:0007669"/>
    <property type="project" value="InterPro"/>
</dbReference>
<dbReference type="InterPro" id="IPR036397">
    <property type="entry name" value="RNaseH_sf"/>
</dbReference>
<protein>
    <submittedName>
        <fullName evidence="2">IS3 family transposase</fullName>
    </submittedName>
</protein>
<proteinExistence type="predicted"/>